<name>A0AAW0EJR9_9TRYP</name>
<dbReference type="EMBL" id="JAECZO010000029">
    <property type="protein sequence ID" value="KAK7193995.1"/>
    <property type="molecule type" value="Genomic_DNA"/>
</dbReference>
<keyword evidence="3" id="KW-1185">Reference proteome</keyword>
<evidence type="ECO:0000313" key="2">
    <source>
        <dbReference type="EMBL" id="KAK7193995.1"/>
    </source>
</evidence>
<comment type="caution">
    <text evidence="2">The sequence shown here is derived from an EMBL/GenBank/DDBJ whole genome shotgun (WGS) entry which is preliminary data.</text>
</comment>
<proteinExistence type="predicted"/>
<accession>A0AAW0EJR9</accession>
<protein>
    <submittedName>
        <fullName evidence="2">Uncharacterized protein</fullName>
    </submittedName>
</protein>
<reference evidence="2 3" key="1">
    <citation type="journal article" date="2021" name="MBio">
        <title>A New Model Trypanosomatid, Novymonas esmeraldas: Genomic Perception of Its 'Candidatus Pandoraea novymonadis' Endosymbiont.</title>
        <authorList>
            <person name="Zakharova A."/>
            <person name="Saura A."/>
            <person name="Butenko A."/>
            <person name="Podesvova L."/>
            <person name="Warmusova S."/>
            <person name="Kostygov A.Y."/>
            <person name="Nenarokova A."/>
            <person name="Lukes J."/>
            <person name="Opperdoes F.R."/>
            <person name="Yurchenko V."/>
        </authorList>
    </citation>
    <scope>NUCLEOTIDE SEQUENCE [LARGE SCALE GENOMIC DNA]</scope>
    <source>
        <strain evidence="2 3">E262AT.01</strain>
    </source>
</reference>
<dbReference type="Proteomes" id="UP001430356">
    <property type="component" value="Unassembled WGS sequence"/>
</dbReference>
<feature type="compositionally biased region" description="Low complexity" evidence="1">
    <location>
        <begin position="118"/>
        <end position="127"/>
    </location>
</feature>
<evidence type="ECO:0000256" key="1">
    <source>
        <dbReference type="SAM" id="MobiDB-lite"/>
    </source>
</evidence>
<gene>
    <name evidence="2" type="ORF">NESM_000311700</name>
</gene>
<feature type="region of interest" description="Disordered" evidence="1">
    <location>
        <begin position="117"/>
        <end position="139"/>
    </location>
</feature>
<evidence type="ECO:0000313" key="3">
    <source>
        <dbReference type="Proteomes" id="UP001430356"/>
    </source>
</evidence>
<organism evidence="2 3">
    <name type="scientific">Novymonas esmeraldas</name>
    <dbReference type="NCBI Taxonomy" id="1808958"/>
    <lineage>
        <taxon>Eukaryota</taxon>
        <taxon>Discoba</taxon>
        <taxon>Euglenozoa</taxon>
        <taxon>Kinetoplastea</taxon>
        <taxon>Metakinetoplastina</taxon>
        <taxon>Trypanosomatida</taxon>
        <taxon>Trypanosomatidae</taxon>
        <taxon>Novymonas</taxon>
    </lineage>
</organism>
<dbReference type="AlphaFoldDB" id="A0AAW0EJR9"/>
<sequence length="315" mass="32390">MVPFVDVYAQTLAVLDPATAALFTVVRERILHSAAALLGHTEVVALRRALSPTAATSSTDVCDAERAAVSSATAAVTLYMGDGLPASLLSGAAASGDGVTAASAPDRLLSDLRRVRQATTAGTSSSSSPPPQSPSPTTTTTAALVLTQLSPACQGLLLLSALWLSTKLWATLTDSTTLYGLASTFLRLAREGQRGHHVDPTVAGAGPDTMRAPHPTRRTGAEALCFTSTPPATPTAPSRERDGQAPAVAHPVGDDDGDCLTSQLVVGDGDVLQCGALTHLLWDDGGLDDEATQLALDVENAEMILLRCSGYTIPV</sequence>